<evidence type="ECO:0000313" key="2">
    <source>
        <dbReference type="Proteomes" id="UP000735302"/>
    </source>
</evidence>
<protein>
    <submittedName>
        <fullName evidence="1">Uncharacterized protein</fullName>
    </submittedName>
</protein>
<proteinExistence type="predicted"/>
<accession>A0AAV4CDF1</accession>
<comment type="caution">
    <text evidence="1">The sequence shown here is derived from an EMBL/GenBank/DDBJ whole genome shotgun (WGS) entry which is preliminary data.</text>
</comment>
<organism evidence="1 2">
    <name type="scientific">Plakobranchus ocellatus</name>
    <dbReference type="NCBI Taxonomy" id="259542"/>
    <lineage>
        <taxon>Eukaryota</taxon>
        <taxon>Metazoa</taxon>
        <taxon>Spiralia</taxon>
        <taxon>Lophotrochozoa</taxon>
        <taxon>Mollusca</taxon>
        <taxon>Gastropoda</taxon>
        <taxon>Heterobranchia</taxon>
        <taxon>Euthyneura</taxon>
        <taxon>Panpulmonata</taxon>
        <taxon>Sacoglossa</taxon>
        <taxon>Placobranchoidea</taxon>
        <taxon>Plakobranchidae</taxon>
        <taxon>Plakobranchus</taxon>
    </lineage>
</organism>
<sequence>MYCWTRELLPSVWAYAYLAHHFASNFTMADMQINSLNSAANCHERPPECFKFVKNRCRPGGFVPLHPAEALAVTGPRSGFSVFHISNSHAYLDLDPRSKVVLESAAVIIFKDTVHVYMKFGSK</sequence>
<dbReference type="Proteomes" id="UP000735302">
    <property type="component" value="Unassembled WGS sequence"/>
</dbReference>
<keyword evidence="2" id="KW-1185">Reference proteome</keyword>
<dbReference type="AlphaFoldDB" id="A0AAV4CDF1"/>
<dbReference type="EMBL" id="BLXT01006199">
    <property type="protein sequence ID" value="GFO29933.1"/>
    <property type="molecule type" value="Genomic_DNA"/>
</dbReference>
<name>A0AAV4CDF1_9GAST</name>
<reference evidence="1 2" key="1">
    <citation type="journal article" date="2021" name="Elife">
        <title>Chloroplast acquisition without the gene transfer in kleptoplastic sea slugs, Plakobranchus ocellatus.</title>
        <authorList>
            <person name="Maeda T."/>
            <person name="Takahashi S."/>
            <person name="Yoshida T."/>
            <person name="Shimamura S."/>
            <person name="Takaki Y."/>
            <person name="Nagai Y."/>
            <person name="Toyoda A."/>
            <person name="Suzuki Y."/>
            <person name="Arimoto A."/>
            <person name="Ishii H."/>
            <person name="Satoh N."/>
            <person name="Nishiyama T."/>
            <person name="Hasebe M."/>
            <person name="Maruyama T."/>
            <person name="Minagawa J."/>
            <person name="Obokata J."/>
            <person name="Shigenobu S."/>
        </authorList>
    </citation>
    <scope>NUCLEOTIDE SEQUENCE [LARGE SCALE GENOMIC DNA]</scope>
</reference>
<evidence type="ECO:0000313" key="1">
    <source>
        <dbReference type="EMBL" id="GFO29933.1"/>
    </source>
</evidence>
<gene>
    <name evidence="1" type="ORF">PoB_005643800</name>
</gene>